<dbReference type="EMBL" id="ML004913">
    <property type="protein sequence ID" value="RKP22039.1"/>
    <property type="molecule type" value="Genomic_DNA"/>
</dbReference>
<evidence type="ECO:0000313" key="3">
    <source>
        <dbReference type="Proteomes" id="UP000281549"/>
    </source>
</evidence>
<gene>
    <name evidence="2" type="ORF">ROZALSC1DRAFT_20014</name>
</gene>
<feature type="transmembrane region" description="Helical" evidence="1">
    <location>
        <begin position="23"/>
        <end position="47"/>
    </location>
</feature>
<evidence type="ECO:0000313" key="2">
    <source>
        <dbReference type="EMBL" id="RKP22039.1"/>
    </source>
</evidence>
<sequence>MRSLNYVPVTSIFFLSKVYFEQLLFGLACFIFGSIVFDLLHHLIHILHSSQIKQLRRLAFAHNVHHWFYNRRLSFNDKFKDFNFKFGLTFDAICQIFGQMIFFWIFKDLLWDSTFIIVICFVILKTVVNGINGGEDSNHQKDKKIRVDNNWFFVDFNYHGLHHIFPDRYFSSFVKLYDYVVGTAICLRHKKVGIVSPCSEFESLILQKLNAIERLSSDIVMFNSEDNVKDFSSLKGIDVLILSDSEKANEYTEYFLKENSGRLYPPDIWYFQDINKKGNKTLAQRDDCVYRKILTDKTSSEYLDRFVFLLQRDFRVLPMISVSSYIVYLLSLFTYSTEKDYKF</sequence>
<name>A0A4V1J0M1_ROZAC</name>
<dbReference type="AlphaFoldDB" id="A0A4V1J0M1"/>
<feature type="transmembrane region" description="Helical" evidence="1">
    <location>
        <begin position="316"/>
        <end position="335"/>
    </location>
</feature>
<dbReference type="Proteomes" id="UP000281549">
    <property type="component" value="Unassembled WGS sequence"/>
</dbReference>
<accession>A0A4V1J0M1</accession>
<keyword evidence="1" id="KW-0472">Membrane</keyword>
<proteinExistence type="predicted"/>
<protein>
    <recommendedName>
        <fullName evidence="4">Fatty acid hydroxylase domain-containing protein</fullName>
    </recommendedName>
</protein>
<evidence type="ECO:0000256" key="1">
    <source>
        <dbReference type="SAM" id="Phobius"/>
    </source>
</evidence>
<keyword evidence="1" id="KW-0812">Transmembrane</keyword>
<reference evidence="3" key="1">
    <citation type="journal article" date="2018" name="Nat. Microbiol.">
        <title>Leveraging single-cell genomics to expand the fungal tree of life.</title>
        <authorList>
            <person name="Ahrendt S.R."/>
            <person name="Quandt C.A."/>
            <person name="Ciobanu D."/>
            <person name="Clum A."/>
            <person name="Salamov A."/>
            <person name="Andreopoulos B."/>
            <person name="Cheng J.F."/>
            <person name="Woyke T."/>
            <person name="Pelin A."/>
            <person name="Henrissat B."/>
            <person name="Reynolds N.K."/>
            <person name="Benny G.L."/>
            <person name="Smith M.E."/>
            <person name="James T.Y."/>
            <person name="Grigoriev I.V."/>
        </authorList>
    </citation>
    <scope>NUCLEOTIDE SEQUENCE [LARGE SCALE GENOMIC DNA]</scope>
    <source>
        <strain evidence="3">CSF55</strain>
    </source>
</reference>
<keyword evidence="1" id="KW-1133">Transmembrane helix</keyword>
<organism evidence="2 3">
    <name type="scientific">Rozella allomycis (strain CSF55)</name>
    <dbReference type="NCBI Taxonomy" id="988480"/>
    <lineage>
        <taxon>Eukaryota</taxon>
        <taxon>Fungi</taxon>
        <taxon>Fungi incertae sedis</taxon>
        <taxon>Cryptomycota</taxon>
        <taxon>Cryptomycota incertae sedis</taxon>
        <taxon>Rozella</taxon>
    </lineage>
</organism>
<feature type="transmembrane region" description="Helical" evidence="1">
    <location>
        <begin position="111"/>
        <end position="131"/>
    </location>
</feature>
<evidence type="ECO:0008006" key="4">
    <source>
        <dbReference type="Google" id="ProtNLM"/>
    </source>
</evidence>
<feature type="transmembrane region" description="Helical" evidence="1">
    <location>
        <begin position="82"/>
        <end position="105"/>
    </location>
</feature>